<accession>A0A6N3GW38</accession>
<name>A0A6N3GW38_EUBLI</name>
<dbReference type="SUPFAM" id="SSF143100">
    <property type="entry name" value="TTHA1013/TTHA0281-like"/>
    <property type="match status" value="1"/>
</dbReference>
<evidence type="ECO:0000313" key="1">
    <source>
        <dbReference type="EMBL" id="VYU68615.1"/>
    </source>
</evidence>
<dbReference type="Gene3D" id="3.30.160.250">
    <property type="match status" value="1"/>
</dbReference>
<gene>
    <name evidence="1" type="primary">hicB_1</name>
    <name evidence="1" type="ORF">ELLFYP34_00756</name>
</gene>
<dbReference type="EMBL" id="CACRTR010000023">
    <property type="protein sequence ID" value="VYU68615.1"/>
    <property type="molecule type" value="Genomic_DNA"/>
</dbReference>
<protein>
    <submittedName>
        <fullName evidence="1">Antitoxin HicB</fullName>
    </submittedName>
</protein>
<organism evidence="1">
    <name type="scientific">Eubacterium limosum</name>
    <dbReference type="NCBI Taxonomy" id="1736"/>
    <lineage>
        <taxon>Bacteria</taxon>
        <taxon>Bacillati</taxon>
        <taxon>Bacillota</taxon>
        <taxon>Clostridia</taxon>
        <taxon>Eubacteriales</taxon>
        <taxon>Eubacteriaceae</taxon>
        <taxon>Eubacterium</taxon>
    </lineage>
</organism>
<proteinExistence type="predicted"/>
<dbReference type="AlphaFoldDB" id="A0A6N3GW38"/>
<dbReference type="InterPro" id="IPR035069">
    <property type="entry name" value="TTHA1013/TTHA0281-like"/>
</dbReference>
<sequence>MAKYVYLAVFTPEPEGGYSICFPDFKNCFTQGEDLSDGIAMAEDALALMLWQ</sequence>
<reference evidence="1" key="1">
    <citation type="submission" date="2019-11" db="EMBL/GenBank/DDBJ databases">
        <authorList>
            <person name="Feng L."/>
        </authorList>
    </citation>
    <scope>NUCLEOTIDE SEQUENCE</scope>
    <source>
        <strain evidence="1">ElimosumLFYP34</strain>
    </source>
</reference>